<keyword evidence="2" id="KW-0548">Nucleotidyltransferase</keyword>
<feature type="domain" description="Cyclic GMP-AMP synthase DncV-like nucleotidyltransferase" evidence="11">
    <location>
        <begin position="56"/>
        <end position="136"/>
    </location>
</feature>
<gene>
    <name evidence="12" type="ORF">ERS852476_02122</name>
</gene>
<evidence type="ECO:0000256" key="10">
    <source>
        <dbReference type="ARBA" id="ARBA00048304"/>
    </source>
</evidence>
<evidence type="ECO:0000256" key="2">
    <source>
        <dbReference type="ARBA" id="ARBA00022695"/>
    </source>
</evidence>
<evidence type="ECO:0000256" key="6">
    <source>
        <dbReference type="ARBA" id="ARBA00022842"/>
    </source>
</evidence>
<comment type="catalytic activity">
    <reaction evidence="10">
        <text>GTP + ATP = 3',3'-cGAMP + 2 diphosphate</text>
        <dbReference type="Rhea" id="RHEA:35647"/>
        <dbReference type="ChEBI" id="CHEBI:30616"/>
        <dbReference type="ChEBI" id="CHEBI:33019"/>
        <dbReference type="ChEBI" id="CHEBI:37565"/>
        <dbReference type="ChEBI" id="CHEBI:71501"/>
    </reaction>
    <physiologicalReaction direction="left-to-right" evidence="10">
        <dbReference type="Rhea" id="RHEA:35648"/>
    </physiologicalReaction>
</comment>
<protein>
    <recommendedName>
        <fullName evidence="9">Cyclic GMP-AMP synthase</fullName>
    </recommendedName>
</protein>
<evidence type="ECO:0000256" key="3">
    <source>
        <dbReference type="ARBA" id="ARBA00022723"/>
    </source>
</evidence>
<evidence type="ECO:0000313" key="13">
    <source>
        <dbReference type="Proteomes" id="UP000095645"/>
    </source>
</evidence>
<keyword evidence="3" id="KW-0479">Metal-binding</keyword>
<accession>A0A174D3Q8</accession>
<keyword evidence="4" id="KW-0547">Nucleotide-binding</keyword>
<dbReference type="RefSeq" id="WP_055058193.1">
    <property type="nucleotide sequence ID" value="NZ_CYZP01000017.1"/>
</dbReference>
<reference evidence="12 13" key="1">
    <citation type="submission" date="2015-09" db="EMBL/GenBank/DDBJ databases">
        <authorList>
            <consortium name="Pathogen Informatics"/>
        </authorList>
    </citation>
    <scope>NUCLEOTIDE SEQUENCE [LARGE SCALE GENOMIC DNA]</scope>
    <source>
        <strain evidence="12 13">2789STDY5834861</strain>
    </source>
</reference>
<evidence type="ECO:0000256" key="7">
    <source>
        <dbReference type="ARBA" id="ARBA00023080"/>
    </source>
</evidence>
<organism evidence="12 13">
    <name type="scientific">Blautia obeum</name>
    <dbReference type="NCBI Taxonomy" id="40520"/>
    <lineage>
        <taxon>Bacteria</taxon>
        <taxon>Bacillati</taxon>
        <taxon>Bacillota</taxon>
        <taxon>Clostridia</taxon>
        <taxon>Lachnospirales</taxon>
        <taxon>Lachnospiraceae</taxon>
        <taxon>Blautia</taxon>
    </lineage>
</organism>
<keyword evidence="7" id="KW-0546">Nucleotide metabolism</keyword>
<dbReference type="GO" id="GO:0046872">
    <property type="term" value="F:metal ion binding"/>
    <property type="evidence" value="ECO:0007669"/>
    <property type="project" value="UniProtKB-KW"/>
</dbReference>
<dbReference type="GO" id="GO:0009117">
    <property type="term" value="P:nucleotide metabolic process"/>
    <property type="evidence" value="ECO:0007669"/>
    <property type="project" value="UniProtKB-KW"/>
</dbReference>
<evidence type="ECO:0000256" key="1">
    <source>
        <dbReference type="ARBA" id="ARBA00022679"/>
    </source>
</evidence>
<evidence type="ECO:0000256" key="9">
    <source>
        <dbReference type="ARBA" id="ARBA00044145"/>
    </source>
</evidence>
<proteinExistence type="predicted"/>
<name>A0A174D3Q8_9FIRM</name>
<dbReference type="GO" id="GO:0005524">
    <property type="term" value="F:ATP binding"/>
    <property type="evidence" value="ECO:0007669"/>
    <property type="project" value="UniProtKB-KW"/>
</dbReference>
<keyword evidence="6" id="KW-0460">Magnesium</keyword>
<keyword evidence="1" id="KW-0808">Transferase</keyword>
<sequence length="340" mass="39240">MKLKKQFKDFYDEICIHEESEDLKEKRDTLQKDIEDKFPGEMKDHGIELKKSDIEIFDQGSYKYSTTIKSSVIDRDVAVMIPLDIKEYPDSRKIKGYLRDAVNHVAARTVKIKEPCVNVSYYENGVEWMHIDLPLYAKSDDKVYLARGKEFSEKYSWEIADPKGLNDDLCGKINKNEQLRRVIRYIKKWRNDKYENSTLDHEVPPSIGLTYLACDCFVSSATSEGEDDLMALQQTMSNMKSMFTLTYEDEKLVKADISRYLPVEPFTDVFQKMKDASDSYGVTFYNRLSTAVQNLTDAVNVESEHDAGNYVKKVLGEEFKVPAKQTSSPIPQNKKEHSFG</sequence>
<dbReference type="InterPro" id="IPR048445">
    <property type="entry name" value="DncV-like_NTFase"/>
</dbReference>
<dbReference type="Proteomes" id="UP000095645">
    <property type="component" value="Unassembled WGS sequence"/>
</dbReference>
<dbReference type="EMBL" id="CYZP01000017">
    <property type="protein sequence ID" value="CUO18648.1"/>
    <property type="molecule type" value="Genomic_DNA"/>
</dbReference>
<dbReference type="Pfam" id="PF21654">
    <property type="entry name" value="DncV-like_NTFase"/>
    <property type="match status" value="1"/>
</dbReference>
<keyword evidence="5" id="KW-0067">ATP-binding</keyword>
<dbReference type="AlphaFoldDB" id="A0A174D3Q8"/>
<evidence type="ECO:0000259" key="11">
    <source>
        <dbReference type="Pfam" id="PF21654"/>
    </source>
</evidence>
<evidence type="ECO:0000256" key="4">
    <source>
        <dbReference type="ARBA" id="ARBA00022741"/>
    </source>
</evidence>
<evidence type="ECO:0000313" key="12">
    <source>
        <dbReference type="EMBL" id="CUO18648.1"/>
    </source>
</evidence>
<evidence type="ECO:0000256" key="8">
    <source>
        <dbReference type="ARBA" id="ARBA00023118"/>
    </source>
</evidence>
<dbReference type="GO" id="GO:0016779">
    <property type="term" value="F:nucleotidyltransferase activity"/>
    <property type="evidence" value="ECO:0007669"/>
    <property type="project" value="UniProtKB-KW"/>
</dbReference>
<evidence type="ECO:0000256" key="5">
    <source>
        <dbReference type="ARBA" id="ARBA00022840"/>
    </source>
</evidence>
<dbReference type="GO" id="GO:0051607">
    <property type="term" value="P:defense response to virus"/>
    <property type="evidence" value="ECO:0007669"/>
    <property type="project" value="UniProtKB-KW"/>
</dbReference>
<keyword evidence="8" id="KW-0051">Antiviral defense</keyword>